<protein>
    <submittedName>
        <fullName evidence="1">Uncharacterized protein</fullName>
    </submittedName>
</protein>
<dbReference type="EMBL" id="GBRH01226961">
    <property type="protein sequence ID" value="JAD70934.1"/>
    <property type="molecule type" value="Transcribed_RNA"/>
</dbReference>
<dbReference type="AlphaFoldDB" id="A0A0A9C3Q1"/>
<organism evidence="1">
    <name type="scientific">Arundo donax</name>
    <name type="common">Giant reed</name>
    <name type="synonym">Donax arundinaceus</name>
    <dbReference type="NCBI Taxonomy" id="35708"/>
    <lineage>
        <taxon>Eukaryota</taxon>
        <taxon>Viridiplantae</taxon>
        <taxon>Streptophyta</taxon>
        <taxon>Embryophyta</taxon>
        <taxon>Tracheophyta</taxon>
        <taxon>Spermatophyta</taxon>
        <taxon>Magnoliopsida</taxon>
        <taxon>Liliopsida</taxon>
        <taxon>Poales</taxon>
        <taxon>Poaceae</taxon>
        <taxon>PACMAD clade</taxon>
        <taxon>Arundinoideae</taxon>
        <taxon>Arundineae</taxon>
        <taxon>Arundo</taxon>
    </lineage>
</organism>
<evidence type="ECO:0000313" key="1">
    <source>
        <dbReference type="EMBL" id="JAD70934.1"/>
    </source>
</evidence>
<reference evidence="1" key="1">
    <citation type="submission" date="2014-09" db="EMBL/GenBank/DDBJ databases">
        <authorList>
            <person name="Magalhaes I.L.F."/>
            <person name="Oliveira U."/>
            <person name="Santos F.R."/>
            <person name="Vidigal T.H.D.A."/>
            <person name="Brescovit A.D."/>
            <person name="Santos A.J."/>
        </authorList>
    </citation>
    <scope>NUCLEOTIDE SEQUENCE</scope>
    <source>
        <tissue evidence="1">Shoot tissue taken approximately 20 cm above the soil surface</tissue>
    </source>
</reference>
<proteinExistence type="predicted"/>
<name>A0A0A9C3Q1_ARUDO</name>
<accession>A0A0A9C3Q1</accession>
<sequence length="25" mass="2985">MLFHLLQKVSQPQDALYCYSVHHRA</sequence>
<reference evidence="1" key="2">
    <citation type="journal article" date="2015" name="Data Brief">
        <title>Shoot transcriptome of the giant reed, Arundo donax.</title>
        <authorList>
            <person name="Barrero R.A."/>
            <person name="Guerrero F.D."/>
            <person name="Moolhuijzen P."/>
            <person name="Goolsby J.A."/>
            <person name="Tidwell J."/>
            <person name="Bellgard S.E."/>
            <person name="Bellgard M.I."/>
        </authorList>
    </citation>
    <scope>NUCLEOTIDE SEQUENCE</scope>
    <source>
        <tissue evidence="1">Shoot tissue taken approximately 20 cm above the soil surface</tissue>
    </source>
</reference>